<evidence type="ECO:0000313" key="2">
    <source>
        <dbReference type="Proteomes" id="UP000248817"/>
    </source>
</evidence>
<dbReference type="EMBL" id="KZ825555">
    <property type="protein sequence ID" value="PYI28134.1"/>
    <property type="molecule type" value="Genomic_DNA"/>
</dbReference>
<reference evidence="1 2" key="1">
    <citation type="submission" date="2018-02" db="EMBL/GenBank/DDBJ databases">
        <title>The genomes of Aspergillus section Nigri reveals drivers in fungal speciation.</title>
        <authorList>
            <consortium name="DOE Joint Genome Institute"/>
            <person name="Vesth T.C."/>
            <person name="Nybo J."/>
            <person name="Theobald S."/>
            <person name="Brandl J."/>
            <person name="Frisvad J.C."/>
            <person name="Nielsen K.F."/>
            <person name="Lyhne E.K."/>
            <person name="Kogle M.E."/>
            <person name="Kuo A."/>
            <person name="Riley R."/>
            <person name="Clum A."/>
            <person name="Nolan M."/>
            <person name="Lipzen A."/>
            <person name="Salamov A."/>
            <person name="Henrissat B."/>
            <person name="Wiebenga A."/>
            <person name="De vries R.P."/>
            <person name="Grigoriev I.V."/>
            <person name="Mortensen U.H."/>
            <person name="Andersen M.R."/>
            <person name="Baker S.E."/>
        </authorList>
    </citation>
    <scope>NUCLEOTIDE SEQUENCE [LARGE SCALE GENOMIC DNA]</scope>
    <source>
        <strain evidence="1 2">CBS 114.80</strain>
    </source>
</reference>
<proteinExistence type="predicted"/>
<evidence type="ECO:0000313" key="1">
    <source>
        <dbReference type="EMBL" id="PYI28134.1"/>
    </source>
</evidence>
<accession>A0A2V5I1N0</accession>
<dbReference type="Proteomes" id="UP000248817">
    <property type="component" value="Unassembled WGS sequence"/>
</dbReference>
<sequence>MSENTQSRRARPSSDHIAEILAEHPVQVPSREEIIRRYLTRAPDRHDLDNMLREDFCLAWPFDHHNLLEVVDDHETWTVLIDLIKQLLDFRECAHERGSPPEVYADIAAMLHTIFTTLPLALGSVKTVPRFSKCCMEGDVELPPVRTPPALLRDLFARTDTDGPQFLASIRHYNGALCFTSANYHIDRRTARELAISDVLDHAPLGVKYAESGAREVWHSWWPTDTIRAIMEDGSFDNALLDKPPREIMQHQQQEQEEEMPDVFHGAY</sequence>
<organism evidence="1 2">
    <name type="scientific">Aspergillus indologenus CBS 114.80</name>
    <dbReference type="NCBI Taxonomy" id="1450541"/>
    <lineage>
        <taxon>Eukaryota</taxon>
        <taxon>Fungi</taxon>
        <taxon>Dikarya</taxon>
        <taxon>Ascomycota</taxon>
        <taxon>Pezizomycotina</taxon>
        <taxon>Eurotiomycetes</taxon>
        <taxon>Eurotiomycetidae</taxon>
        <taxon>Eurotiales</taxon>
        <taxon>Aspergillaceae</taxon>
        <taxon>Aspergillus</taxon>
        <taxon>Aspergillus subgen. Circumdati</taxon>
    </lineage>
</organism>
<keyword evidence="2" id="KW-1185">Reference proteome</keyword>
<gene>
    <name evidence="1" type="ORF">BP00DRAFT_449650</name>
</gene>
<protein>
    <submittedName>
        <fullName evidence="1">Uncharacterized protein</fullName>
    </submittedName>
</protein>
<dbReference type="AlphaFoldDB" id="A0A2V5I1N0"/>
<name>A0A2V5I1N0_9EURO</name>